<reference evidence="1 2" key="2">
    <citation type="submission" date="2019-01" db="EMBL/GenBank/DDBJ databases">
        <title>The decoding of complex shrimp genome reveals the adaptation for benthos swimmer, frequently molting mechanism and breeding impact on genome.</title>
        <authorList>
            <person name="Sun Y."/>
            <person name="Gao Y."/>
            <person name="Yu Y."/>
        </authorList>
    </citation>
    <scope>NUCLEOTIDE SEQUENCE [LARGE SCALE GENOMIC DNA]</scope>
    <source>
        <tissue evidence="1">Muscle</tissue>
    </source>
</reference>
<proteinExistence type="predicted"/>
<comment type="caution">
    <text evidence="1">The sequence shown here is derived from an EMBL/GenBank/DDBJ whole genome shotgun (WGS) entry which is preliminary data.</text>
</comment>
<protein>
    <submittedName>
        <fullName evidence="1">Uncharacterized protein</fullName>
    </submittedName>
</protein>
<reference evidence="1 2" key="1">
    <citation type="submission" date="2018-04" db="EMBL/GenBank/DDBJ databases">
        <authorList>
            <person name="Zhang X."/>
            <person name="Yuan J."/>
            <person name="Li F."/>
            <person name="Xiang J."/>
        </authorList>
    </citation>
    <scope>NUCLEOTIDE SEQUENCE [LARGE SCALE GENOMIC DNA]</scope>
    <source>
        <tissue evidence="1">Muscle</tissue>
    </source>
</reference>
<dbReference type="EMBL" id="QCYY01002862">
    <property type="protein sequence ID" value="ROT67043.1"/>
    <property type="molecule type" value="Genomic_DNA"/>
</dbReference>
<organism evidence="1 2">
    <name type="scientific">Penaeus vannamei</name>
    <name type="common">Whiteleg shrimp</name>
    <name type="synonym">Litopenaeus vannamei</name>
    <dbReference type="NCBI Taxonomy" id="6689"/>
    <lineage>
        <taxon>Eukaryota</taxon>
        <taxon>Metazoa</taxon>
        <taxon>Ecdysozoa</taxon>
        <taxon>Arthropoda</taxon>
        <taxon>Crustacea</taxon>
        <taxon>Multicrustacea</taxon>
        <taxon>Malacostraca</taxon>
        <taxon>Eumalacostraca</taxon>
        <taxon>Eucarida</taxon>
        <taxon>Decapoda</taxon>
        <taxon>Dendrobranchiata</taxon>
        <taxon>Penaeoidea</taxon>
        <taxon>Penaeidae</taxon>
        <taxon>Penaeus</taxon>
    </lineage>
</organism>
<name>A0A423SS68_PENVA</name>
<gene>
    <name evidence="1" type="ORF">C7M84_014889</name>
</gene>
<dbReference type="AlphaFoldDB" id="A0A423SS68"/>
<dbReference type="Proteomes" id="UP000283509">
    <property type="component" value="Unassembled WGS sequence"/>
</dbReference>
<evidence type="ECO:0000313" key="1">
    <source>
        <dbReference type="EMBL" id="ROT67043.1"/>
    </source>
</evidence>
<accession>A0A423SS68</accession>
<dbReference type="OrthoDB" id="6345205at2759"/>
<evidence type="ECO:0000313" key="2">
    <source>
        <dbReference type="Proteomes" id="UP000283509"/>
    </source>
</evidence>
<keyword evidence="2" id="KW-1185">Reference proteome</keyword>
<sequence>MLPFSEERNHVDARDKTNWFKYVTREVYDPPTAKRKKEFPYEYEPFHPWPGNAYKDEKASAGIANRIDSYLERDEDHALVQHSSDRPQQLYSAEIDYVNILAALFVKLVASTVLTTWFLAAGTILYGLAVLTGTTQVFGQDSVIGYIYKTLPFVEAILRGESSFSR</sequence>